<dbReference type="PANTHER" id="PTHR44825:SF1">
    <property type="entry name" value="DNAJ HOMOLOG SUBFAMILY C MEMBER 4"/>
    <property type="match status" value="1"/>
</dbReference>
<evidence type="ECO:0000313" key="5">
    <source>
        <dbReference type="Proteomes" id="UP000749559"/>
    </source>
</evidence>
<dbReference type="Proteomes" id="UP000749559">
    <property type="component" value="Unassembled WGS sequence"/>
</dbReference>
<dbReference type="SMART" id="SM00271">
    <property type="entry name" value="DnaJ"/>
    <property type="match status" value="1"/>
</dbReference>
<dbReference type="InterPro" id="IPR052763">
    <property type="entry name" value="DnaJ_C4"/>
</dbReference>
<feature type="transmembrane region" description="Helical" evidence="2">
    <location>
        <begin position="170"/>
        <end position="192"/>
    </location>
</feature>
<dbReference type="InterPro" id="IPR001623">
    <property type="entry name" value="DnaJ_domain"/>
</dbReference>
<dbReference type="Gene3D" id="1.10.287.110">
    <property type="entry name" value="DnaJ domain"/>
    <property type="match status" value="1"/>
</dbReference>
<name>A0A8S4PD57_OWEFU</name>
<sequence>MLREAGLLKPCYRCCYIQFKQSTRNYGASKTHYEILEVKRDAHPKEIRKAFVNLSKKVHPDLNPNDPHTHKKFVRLMDAYTVLSKPSTRRDYDLSLVSRINREHTARTMYSQHTPGASPYAGTGSPDPSEEAKKYWDETLFHMRDKSQDARYAGQPYYGVKGMKKMSNHLVVWGCVGVIILGCFIHLGAVAWSKTIQQKVLDERDRKHLATYNLVRSSAMEHGNAVQLQRFAARHGASPPKSS</sequence>
<dbReference type="SUPFAM" id="SSF46565">
    <property type="entry name" value="Chaperone J-domain"/>
    <property type="match status" value="1"/>
</dbReference>
<dbReference type="PANTHER" id="PTHR44825">
    <property type="match status" value="1"/>
</dbReference>
<dbReference type="PROSITE" id="PS50076">
    <property type="entry name" value="DNAJ_2"/>
    <property type="match status" value="1"/>
</dbReference>
<evidence type="ECO:0000256" key="1">
    <source>
        <dbReference type="SAM" id="MobiDB-lite"/>
    </source>
</evidence>
<keyword evidence="5" id="KW-1185">Reference proteome</keyword>
<feature type="domain" description="J" evidence="3">
    <location>
        <begin position="31"/>
        <end position="96"/>
    </location>
</feature>
<feature type="region of interest" description="Disordered" evidence="1">
    <location>
        <begin position="107"/>
        <end position="131"/>
    </location>
</feature>
<dbReference type="CDD" id="cd06257">
    <property type="entry name" value="DnaJ"/>
    <property type="match status" value="1"/>
</dbReference>
<dbReference type="AlphaFoldDB" id="A0A8S4PD57"/>
<evidence type="ECO:0000259" key="3">
    <source>
        <dbReference type="PROSITE" id="PS50076"/>
    </source>
</evidence>
<dbReference type="OrthoDB" id="552049at2759"/>
<dbReference type="PRINTS" id="PR00625">
    <property type="entry name" value="JDOMAIN"/>
</dbReference>
<evidence type="ECO:0000256" key="2">
    <source>
        <dbReference type="SAM" id="Phobius"/>
    </source>
</evidence>
<keyword evidence="2" id="KW-0812">Transmembrane</keyword>
<accession>A0A8S4PD57</accession>
<protein>
    <recommendedName>
        <fullName evidence="3">J domain-containing protein</fullName>
    </recommendedName>
</protein>
<dbReference type="Pfam" id="PF00226">
    <property type="entry name" value="DnaJ"/>
    <property type="match status" value="1"/>
</dbReference>
<dbReference type="EMBL" id="CAIIXF020000008">
    <property type="protein sequence ID" value="CAH1791140.1"/>
    <property type="molecule type" value="Genomic_DNA"/>
</dbReference>
<reference evidence="4" key="1">
    <citation type="submission" date="2022-03" db="EMBL/GenBank/DDBJ databases">
        <authorList>
            <person name="Martin C."/>
        </authorList>
    </citation>
    <scope>NUCLEOTIDE SEQUENCE</scope>
</reference>
<evidence type="ECO:0000313" key="4">
    <source>
        <dbReference type="EMBL" id="CAH1791140.1"/>
    </source>
</evidence>
<dbReference type="InterPro" id="IPR036869">
    <property type="entry name" value="J_dom_sf"/>
</dbReference>
<organism evidence="4 5">
    <name type="scientific">Owenia fusiformis</name>
    <name type="common">Polychaete worm</name>
    <dbReference type="NCBI Taxonomy" id="6347"/>
    <lineage>
        <taxon>Eukaryota</taxon>
        <taxon>Metazoa</taxon>
        <taxon>Spiralia</taxon>
        <taxon>Lophotrochozoa</taxon>
        <taxon>Annelida</taxon>
        <taxon>Polychaeta</taxon>
        <taxon>Sedentaria</taxon>
        <taxon>Canalipalpata</taxon>
        <taxon>Sabellida</taxon>
        <taxon>Oweniida</taxon>
        <taxon>Oweniidae</taxon>
        <taxon>Owenia</taxon>
    </lineage>
</organism>
<keyword evidence="2" id="KW-0472">Membrane</keyword>
<proteinExistence type="predicted"/>
<comment type="caution">
    <text evidence="4">The sequence shown here is derived from an EMBL/GenBank/DDBJ whole genome shotgun (WGS) entry which is preliminary data.</text>
</comment>
<gene>
    <name evidence="4" type="ORF">OFUS_LOCUS16261</name>
</gene>
<keyword evidence="2" id="KW-1133">Transmembrane helix</keyword>